<gene>
    <name evidence="1" type="ORF">FK529_06605</name>
</gene>
<dbReference type="AlphaFoldDB" id="A0A5C5RAH2"/>
<organism evidence="1 2">
    <name type="scientific">Tsukamurella asaccharolytica</name>
    <dbReference type="NCBI Taxonomy" id="2592067"/>
    <lineage>
        <taxon>Bacteria</taxon>
        <taxon>Bacillati</taxon>
        <taxon>Actinomycetota</taxon>
        <taxon>Actinomycetes</taxon>
        <taxon>Mycobacteriales</taxon>
        <taxon>Tsukamurellaceae</taxon>
        <taxon>Tsukamurella</taxon>
    </lineage>
</organism>
<evidence type="ECO:0000313" key="2">
    <source>
        <dbReference type="Proteomes" id="UP000317291"/>
    </source>
</evidence>
<dbReference type="EMBL" id="VIGW01000003">
    <property type="protein sequence ID" value="TWS19818.1"/>
    <property type="molecule type" value="Genomic_DNA"/>
</dbReference>
<keyword evidence="2" id="KW-1185">Reference proteome</keyword>
<protein>
    <submittedName>
        <fullName evidence="1">Uncharacterized protein</fullName>
    </submittedName>
</protein>
<accession>A0A5C5RAH2</accession>
<name>A0A5C5RAH2_9ACTN</name>
<proteinExistence type="predicted"/>
<reference evidence="1 2" key="1">
    <citation type="submission" date="2019-06" db="EMBL/GenBank/DDBJ databases">
        <title>Tsukamurella conjunctivitidis sp. nov., Tsukamurella assacharolytica sp. nov. and Tsukamurella sputae sp. nov. isolated from patients with conjunctivitis, bacteraemia (lymphoma) and respiratory infection (sputum) in Hong Kong.</title>
        <authorList>
            <person name="Teng J.L.L."/>
            <person name="Lee H.H."/>
            <person name="Fong J.Y.H."/>
            <person name="Fok K.M.N."/>
            <person name="Lau S.K.P."/>
            <person name="Woo P.C.Y."/>
        </authorList>
    </citation>
    <scope>NUCLEOTIDE SEQUENCE [LARGE SCALE GENOMIC DNA]</scope>
    <source>
        <strain evidence="1 2">HKU71</strain>
    </source>
</reference>
<sequence length="155" mass="16296">MDPTVSGSEATGASDTSTIKKVEERIGTAIPNTAGIRIASSARSSVAMTAPDETYSATIEGNEQAVSEFVSQVAPPATQRVTVESRCSASTSAPAEPRVDAVEQGRARNIVANLDKVNKVERCAPVDVLFLPRAPRQSYAAIYHQGPRAIIALSI</sequence>
<dbReference type="RefSeq" id="WP_146560199.1">
    <property type="nucleotide sequence ID" value="NZ_VIGW01000003.1"/>
</dbReference>
<evidence type="ECO:0000313" key="1">
    <source>
        <dbReference type="EMBL" id="TWS19818.1"/>
    </source>
</evidence>
<dbReference type="Proteomes" id="UP000317291">
    <property type="component" value="Unassembled WGS sequence"/>
</dbReference>
<comment type="caution">
    <text evidence="1">The sequence shown here is derived from an EMBL/GenBank/DDBJ whole genome shotgun (WGS) entry which is preliminary data.</text>
</comment>